<proteinExistence type="predicted"/>
<gene>
    <name evidence="1" type="ORF">LCGC14_1472810</name>
</gene>
<dbReference type="EMBL" id="LAZR01010379">
    <property type="protein sequence ID" value="KKM67263.1"/>
    <property type="molecule type" value="Genomic_DNA"/>
</dbReference>
<reference evidence="1" key="1">
    <citation type="journal article" date="2015" name="Nature">
        <title>Complex archaea that bridge the gap between prokaryotes and eukaryotes.</title>
        <authorList>
            <person name="Spang A."/>
            <person name="Saw J.H."/>
            <person name="Jorgensen S.L."/>
            <person name="Zaremba-Niedzwiedzka K."/>
            <person name="Martijn J."/>
            <person name="Lind A.E."/>
            <person name="van Eijk R."/>
            <person name="Schleper C."/>
            <person name="Guy L."/>
            <person name="Ettema T.J."/>
        </authorList>
    </citation>
    <scope>NUCLEOTIDE SEQUENCE</scope>
</reference>
<name>A0A0F9JCJ8_9ZZZZ</name>
<protein>
    <submittedName>
        <fullName evidence="1">Uncharacterized protein</fullName>
    </submittedName>
</protein>
<evidence type="ECO:0000313" key="1">
    <source>
        <dbReference type="EMBL" id="KKM67263.1"/>
    </source>
</evidence>
<accession>A0A0F9JCJ8</accession>
<organism evidence="1">
    <name type="scientific">marine sediment metagenome</name>
    <dbReference type="NCBI Taxonomy" id="412755"/>
    <lineage>
        <taxon>unclassified sequences</taxon>
        <taxon>metagenomes</taxon>
        <taxon>ecological metagenomes</taxon>
    </lineage>
</organism>
<sequence>MIDWKLETFLDKLKDVLKLRIKEEKKKLLEQFHEDLITCRGMDYLEIVNYIVDLEDKYEKIYNE</sequence>
<dbReference type="AlphaFoldDB" id="A0A0F9JCJ8"/>
<comment type="caution">
    <text evidence="1">The sequence shown here is derived from an EMBL/GenBank/DDBJ whole genome shotgun (WGS) entry which is preliminary data.</text>
</comment>